<feature type="transmembrane region" description="Helical" evidence="1">
    <location>
        <begin position="32"/>
        <end position="53"/>
    </location>
</feature>
<proteinExistence type="predicted"/>
<dbReference type="SUPFAM" id="SSF54523">
    <property type="entry name" value="Pili subunits"/>
    <property type="match status" value="1"/>
</dbReference>
<dbReference type="InterPro" id="IPR045584">
    <property type="entry name" value="Pilin-like"/>
</dbReference>
<dbReference type="Gene3D" id="3.30.1690.10">
    <property type="entry name" value="TcpA-like pilin"/>
    <property type="match status" value="1"/>
</dbReference>
<dbReference type="EMBL" id="CADIKR010000008">
    <property type="protein sequence ID" value="CAB3913313.1"/>
    <property type="molecule type" value="Genomic_DNA"/>
</dbReference>
<dbReference type="RefSeq" id="WP_042797629.1">
    <property type="nucleotide sequence ID" value="NZ_CADIKR010000008.1"/>
</dbReference>
<dbReference type="InterPro" id="IPR014911">
    <property type="entry name" value="PilS_N"/>
</dbReference>
<protein>
    <recommendedName>
        <fullName evidence="2">Type 4 secretion system PilS N-terminal domain-containing protein</fullName>
    </recommendedName>
</protein>
<evidence type="ECO:0000259" key="2">
    <source>
        <dbReference type="Pfam" id="PF08805"/>
    </source>
</evidence>
<evidence type="ECO:0000313" key="4">
    <source>
        <dbReference type="Proteomes" id="UP000507140"/>
    </source>
</evidence>
<evidence type="ECO:0000313" key="3">
    <source>
        <dbReference type="EMBL" id="CAB3913313.1"/>
    </source>
</evidence>
<comment type="caution">
    <text evidence="3">The sequence shown here is derived from an EMBL/GenBank/DDBJ whole genome shotgun (WGS) entry which is preliminary data.</text>
</comment>
<gene>
    <name evidence="3" type="ORF">LMG3415_05092</name>
</gene>
<dbReference type="Pfam" id="PF08805">
    <property type="entry name" value="PilS"/>
    <property type="match status" value="1"/>
</dbReference>
<keyword evidence="4" id="KW-1185">Reference proteome</keyword>
<name>A0ABM8LK28_9BURK</name>
<evidence type="ECO:0000256" key="1">
    <source>
        <dbReference type="SAM" id="Phobius"/>
    </source>
</evidence>
<keyword evidence="1" id="KW-0472">Membrane</keyword>
<keyword evidence="1" id="KW-0812">Transmembrane</keyword>
<keyword evidence="1" id="KW-1133">Transmembrane helix</keyword>
<sequence length="214" mass="22409">MKSQLTIHGNEVSSASSVFSALSRRRRQLAKGISAVELGVVLAIIVVLAIYTIPKIDSYLIDGKVPKVAEDLRRFMVRNKVNASAAADPNTAFSNATQRSFALGVASSTTVSSNTTTYVVQHNLGSGGVIAYAAVDGGKGYTLTLNKVHQIACANLAGILARDSSKISINGQEQKNTETPVNFSGTNADAACVDGENNTIVFTAGNYEVNAGAR</sequence>
<organism evidence="3 4">
    <name type="scientific">Achromobacter mucicolens</name>
    <dbReference type="NCBI Taxonomy" id="1389922"/>
    <lineage>
        <taxon>Bacteria</taxon>
        <taxon>Pseudomonadati</taxon>
        <taxon>Pseudomonadota</taxon>
        <taxon>Betaproteobacteria</taxon>
        <taxon>Burkholderiales</taxon>
        <taxon>Alcaligenaceae</taxon>
        <taxon>Achromobacter</taxon>
    </lineage>
</organism>
<reference evidence="3 4" key="1">
    <citation type="submission" date="2020-04" db="EMBL/GenBank/DDBJ databases">
        <authorList>
            <person name="De Canck E."/>
        </authorList>
    </citation>
    <scope>NUCLEOTIDE SEQUENCE [LARGE SCALE GENOMIC DNA]</scope>
    <source>
        <strain evidence="3 4">LMG 3415</strain>
    </source>
</reference>
<dbReference type="Proteomes" id="UP000507140">
    <property type="component" value="Unassembled WGS sequence"/>
</dbReference>
<feature type="domain" description="Type 4 secretion system PilS N-terminal" evidence="2">
    <location>
        <begin position="134"/>
        <end position="204"/>
    </location>
</feature>
<accession>A0ABM8LK28</accession>